<dbReference type="SUPFAM" id="SSF53756">
    <property type="entry name" value="UDP-Glycosyltransferase/glycogen phosphorylase"/>
    <property type="match status" value="1"/>
</dbReference>
<keyword evidence="2" id="KW-1185">Reference proteome</keyword>
<dbReference type="EMBL" id="JAGFBR010000007">
    <property type="protein sequence ID" value="KAH0464511.1"/>
    <property type="molecule type" value="Genomic_DNA"/>
</dbReference>
<sequence length="87" mass="10010">MKANYSLRHPFDSVLIDLNPDCVVTDLFLPWTYDVAIARGILWLVFHDSSNFSACSMSALQQCRLPEDKTESFVLPDLPYRIKMLKT</sequence>
<organism evidence="1 2">
    <name type="scientific">Dendrobium chrysotoxum</name>
    <name type="common">Orchid</name>
    <dbReference type="NCBI Taxonomy" id="161865"/>
    <lineage>
        <taxon>Eukaryota</taxon>
        <taxon>Viridiplantae</taxon>
        <taxon>Streptophyta</taxon>
        <taxon>Embryophyta</taxon>
        <taxon>Tracheophyta</taxon>
        <taxon>Spermatophyta</taxon>
        <taxon>Magnoliopsida</taxon>
        <taxon>Liliopsida</taxon>
        <taxon>Asparagales</taxon>
        <taxon>Orchidaceae</taxon>
        <taxon>Epidendroideae</taxon>
        <taxon>Malaxideae</taxon>
        <taxon>Dendrobiinae</taxon>
        <taxon>Dendrobium</taxon>
    </lineage>
</organism>
<proteinExistence type="predicted"/>
<accession>A0AAV7H7F4</accession>
<gene>
    <name evidence="1" type="ORF">IEQ34_007297</name>
</gene>
<dbReference type="Proteomes" id="UP000775213">
    <property type="component" value="Unassembled WGS sequence"/>
</dbReference>
<dbReference type="AlphaFoldDB" id="A0AAV7H7F4"/>
<evidence type="ECO:0000313" key="2">
    <source>
        <dbReference type="Proteomes" id="UP000775213"/>
    </source>
</evidence>
<comment type="caution">
    <text evidence="1">The sequence shown here is derived from an EMBL/GenBank/DDBJ whole genome shotgun (WGS) entry which is preliminary data.</text>
</comment>
<evidence type="ECO:0000313" key="1">
    <source>
        <dbReference type="EMBL" id="KAH0464511.1"/>
    </source>
</evidence>
<reference evidence="1 2" key="1">
    <citation type="journal article" date="2021" name="Hortic Res">
        <title>Chromosome-scale assembly of the Dendrobium chrysotoxum genome enhances the understanding of orchid evolution.</title>
        <authorList>
            <person name="Zhang Y."/>
            <person name="Zhang G.Q."/>
            <person name="Zhang D."/>
            <person name="Liu X.D."/>
            <person name="Xu X.Y."/>
            <person name="Sun W.H."/>
            <person name="Yu X."/>
            <person name="Zhu X."/>
            <person name="Wang Z.W."/>
            <person name="Zhao X."/>
            <person name="Zhong W.Y."/>
            <person name="Chen H."/>
            <person name="Yin W.L."/>
            <person name="Huang T."/>
            <person name="Niu S.C."/>
            <person name="Liu Z.J."/>
        </authorList>
    </citation>
    <scope>NUCLEOTIDE SEQUENCE [LARGE SCALE GENOMIC DNA]</scope>
    <source>
        <strain evidence="1">Lindl</strain>
    </source>
</reference>
<protein>
    <submittedName>
        <fullName evidence="1">Uncharacterized protein</fullName>
    </submittedName>
</protein>
<name>A0AAV7H7F4_DENCH</name>
<dbReference type="Gene3D" id="3.40.50.2000">
    <property type="entry name" value="Glycogen Phosphorylase B"/>
    <property type="match status" value="1"/>
</dbReference>